<keyword evidence="1" id="KW-0812">Transmembrane</keyword>
<feature type="signal peptide" evidence="2">
    <location>
        <begin position="1"/>
        <end position="19"/>
    </location>
</feature>
<name>A0A0N4Z0Q1_PARTI</name>
<evidence type="ECO:0000313" key="3">
    <source>
        <dbReference type="Proteomes" id="UP000038045"/>
    </source>
</evidence>
<proteinExistence type="predicted"/>
<dbReference type="Proteomes" id="UP000038045">
    <property type="component" value="Unplaced"/>
</dbReference>
<organism evidence="3 4">
    <name type="scientific">Parastrongyloides trichosuri</name>
    <name type="common">Possum-specific nematode worm</name>
    <dbReference type="NCBI Taxonomy" id="131310"/>
    <lineage>
        <taxon>Eukaryota</taxon>
        <taxon>Metazoa</taxon>
        <taxon>Ecdysozoa</taxon>
        <taxon>Nematoda</taxon>
        <taxon>Chromadorea</taxon>
        <taxon>Rhabditida</taxon>
        <taxon>Tylenchina</taxon>
        <taxon>Panagrolaimomorpha</taxon>
        <taxon>Strongyloidoidea</taxon>
        <taxon>Strongyloididae</taxon>
        <taxon>Parastrongyloides</taxon>
    </lineage>
</organism>
<dbReference type="AlphaFoldDB" id="A0A0N4Z0Q1"/>
<reference evidence="4" key="1">
    <citation type="submission" date="2017-02" db="UniProtKB">
        <authorList>
            <consortium name="WormBaseParasite"/>
        </authorList>
    </citation>
    <scope>IDENTIFICATION</scope>
</reference>
<evidence type="ECO:0000313" key="4">
    <source>
        <dbReference type="WBParaSite" id="PTRK_0000028100.1"/>
    </source>
</evidence>
<keyword evidence="1" id="KW-0472">Membrane</keyword>
<evidence type="ECO:0000256" key="1">
    <source>
        <dbReference type="SAM" id="Phobius"/>
    </source>
</evidence>
<feature type="transmembrane region" description="Helical" evidence="1">
    <location>
        <begin position="241"/>
        <end position="264"/>
    </location>
</feature>
<dbReference type="WBParaSite" id="PTRK_0000028100.1">
    <property type="protein sequence ID" value="PTRK_0000028100.1"/>
    <property type="gene ID" value="PTRK_0000028100"/>
</dbReference>
<keyword evidence="2" id="KW-0732">Signal</keyword>
<protein>
    <submittedName>
        <fullName evidence="4">Autophagy-related protein 3</fullName>
    </submittedName>
</protein>
<feature type="chain" id="PRO_5005890921" evidence="2">
    <location>
        <begin position="20"/>
        <end position="276"/>
    </location>
</feature>
<accession>A0A0N4Z0Q1</accession>
<keyword evidence="3" id="KW-1185">Reference proteome</keyword>
<evidence type="ECO:0000256" key="2">
    <source>
        <dbReference type="SAM" id="SignalP"/>
    </source>
</evidence>
<keyword evidence="1" id="KW-1133">Transmembrane helix</keyword>
<sequence length="276" mass="32415">MRLLSFLLIFQILIVKRLKFEIVVHDKHYDTDGESFKKIKVRNIKEKEYKLNVYLNAAFVLCPRGYNSKNNIESKEDINNLSNKSWNFIYSENLEDDKIYLEDKCYRRNESMNTYDTYKVKIITSKEKKKINEVYEIPPNGKLPKCDKNTLLYVLKNKPNDYIILNNSQIIDSKYGGKILYVFGAEPMNELYWIPCKIFELRKDHHKINGLQKLSENSSPKELVEKLQHFSGTLLRNNSIAALHLIGIVAIIFILMMIYVLLFIDNQKMNGSTKIV</sequence>